<dbReference type="InterPro" id="IPR027417">
    <property type="entry name" value="P-loop_NTPase"/>
</dbReference>
<organism evidence="2 3">
    <name type="scientific">Escherichia coli</name>
    <dbReference type="NCBI Taxonomy" id="562"/>
    <lineage>
        <taxon>Bacteria</taxon>
        <taxon>Pseudomonadati</taxon>
        <taxon>Pseudomonadota</taxon>
        <taxon>Gammaproteobacteria</taxon>
        <taxon>Enterobacterales</taxon>
        <taxon>Enterobacteriaceae</taxon>
        <taxon>Escherichia</taxon>
    </lineage>
</organism>
<dbReference type="Proteomes" id="UP000372890">
    <property type="component" value="Unassembled WGS sequence"/>
</dbReference>
<accession>A0A484VXY5</accession>
<evidence type="ECO:0000313" key="2">
    <source>
        <dbReference type="EMBL" id="VFS04348.1"/>
    </source>
</evidence>
<name>A0A484VXY5_ECOLX</name>
<proteinExistence type="predicted"/>
<keyword evidence="1" id="KW-0472">Membrane</keyword>
<dbReference type="InterPro" id="IPR053156">
    <property type="entry name" value="T6SS_TssM-like"/>
</dbReference>
<keyword evidence="1" id="KW-1133">Transmembrane helix</keyword>
<dbReference type="AlphaFoldDB" id="A0A484VXY5"/>
<sequence length="194" mass="22758">MPRFKVSATWLLTLAWIFLLVWIWWQGPKWTLYEQHWLAPLANRWLATAVWGLIALVWLTWRVMKRLQKLEKQQKQQREEEKDPLTVELHRQQQYLDHWLLRLRRHLDNRRYLWQLPWYMVIGPAGSGKSTLLREGFPSDIVYTPESIRGVEYHPLITPRVGNQAVIFDVDGVLTTPGGMICSAAACANTGWAG</sequence>
<evidence type="ECO:0000256" key="1">
    <source>
        <dbReference type="SAM" id="Phobius"/>
    </source>
</evidence>
<gene>
    <name evidence="2" type="ORF">NCTC9001_00733</name>
</gene>
<protein>
    <submittedName>
        <fullName evidence="2">Putative type VI secretion system protein</fullName>
    </submittedName>
</protein>
<dbReference type="SUPFAM" id="SSF52540">
    <property type="entry name" value="P-loop containing nucleoside triphosphate hydrolases"/>
    <property type="match status" value="1"/>
</dbReference>
<dbReference type="PANTHER" id="PTHR36153">
    <property type="entry name" value="INNER MEMBRANE PROTEIN-RELATED"/>
    <property type="match status" value="1"/>
</dbReference>
<dbReference type="EMBL" id="CAADIS010000002">
    <property type="protein sequence ID" value="VFS04348.1"/>
    <property type="molecule type" value="Genomic_DNA"/>
</dbReference>
<evidence type="ECO:0000313" key="3">
    <source>
        <dbReference type="Proteomes" id="UP000372890"/>
    </source>
</evidence>
<reference evidence="2 3" key="1">
    <citation type="submission" date="2019-03" db="EMBL/GenBank/DDBJ databases">
        <authorList>
            <consortium name="Pathogen Informatics"/>
        </authorList>
    </citation>
    <scope>NUCLEOTIDE SEQUENCE [LARGE SCALE GENOMIC DNA]</scope>
    <source>
        <strain evidence="2 3">NCTC9001</strain>
    </source>
</reference>
<keyword evidence="1" id="KW-0812">Transmembrane</keyword>
<feature type="transmembrane region" description="Helical" evidence="1">
    <location>
        <begin position="7"/>
        <end position="25"/>
    </location>
</feature>
<dbReference type="PANTHER" id="PTHR36153:SF5">
    <property type="entry name" value="EXPORTED PROTEIN"/>
    <property type="match status" value="1"/>
</dbReference>
<feature type="transmembrane region" description="Helical" evidence="1">
    <location>
        <begin position="45"/>
        <end position="64"/>
    </location>
</feature>